<proteinExistence type="predicted"/>
<protein>
    <submittedName>
        <fullName evidence="3">Uncharacterized protein</fullName>
    </submittedName>
</protein>
<sequence>MATRGKFSSFKDRHKTFAKDRVQISAINFNQAQKSSTISIVHSHSKSLNNDKKFDIAAYENSIEASAASGSDSDERDGLNNQKGKSGFATTLETLKQFFNGQPASIQNPFEFPRQQGENQASEPAVMQFKASQRLLNPNQMDPTGTKRTADNNSNIYETPKKKCNPADARASNLGSSSSFTGLQTPVTPVTPATSTAKIVQSLSLGSTPSSTSTTPSKSKRKSSTGSKKIDINDYDPAMLAEMEPYLTGVSSKDFDADALVSLDTFLK</sequence>
<dbReference type="Proteomes" id="UP000887577">
    <property type="component" value="Unplaced"/>
</dbReference>
<keyword evidence="2" id="KW-1185">Reference proteome</keyword>
<feature type="compositionally biased region" description="Polar residues" evidence="1">
    <location>
        <begin position="134"/>
        <end position="157"/>
    </location>
</feature>
<feature type="region of interest" description="Disordered" evidence="1">
    <location>
        <begin position="65"/>
        <end position="86"/>
    </location>
</feature>
<accession>A0A914YKM7</accession>
<feature type="compositionally biased region" description="Polar residues" evidence="1">
    <location>
        <begin position="173"/>
        <end position="184"/>
    </location>
</feature>
<name>A0A914YKM7_9BILA</name>
<evidence type="ECO:0000256" key="1">
    <source>
        <dbReference type="SAM" id="MobiDB-lite"/>
    </source>
</evidence>
<dbReference type="AlphaFoldDB" id="A0A914YKM7"/>
<dbReference type="WBParaSite" id="PSU_v2.g20083.t1">
    <property type="protein sequence ID" value="PSU_v2.g20083.t1"/>
    <property type="gene ID" value="PSU_v2.g20083"/>
</dbReference>
<evidence type="ECO:0000313" key="2">
    <source>
        <dbReference type="Proteomes" id="UP000887577"/>
    </source>
</evidence>
<evidence type="ECO:0000313" key="3">
    <source>
        <dbReference type="WBParaSite" id="PSU_v2.g20083.t1"/>
    </source>
</evidence>
<reference evidence="3" key="1">
    <citation type="submission" date="2022-11" db="UniProtKB">
        <authorList>
            <consortium name="WormBaseParasite"/>
        </authorList>
    </citation>
    <scope>IDENTIFICATION</scope>
</reference>
<feature type="compositionally biased region" description="Low complexity" evidence="1">
    <location>
        <begin position="185"/>
        <end position="217"/>
    </location>
</feature>
<organism evidence="2 3">
    <name type="scientific">Panagrolaimus superbus</name>
    <dbReference type="NCBI Taxonomy" id="310955"/>
    <lineage>
        <taxon>Eukaryota</taxon>
        <taxon>Metazoa</taxon>
        <taxon>Ecdysozoa</taxon>
        <taxon>Nematoda</taxon>
        <taxon>Chromadorea</taxon>
        <taxon>Rhabditida</taxon>
        <taxon>Tylenchina</taxon>
        <taxon>Panagrolaimomorpha</taxon>
        <taxon>Panagrolaimoidea</taxon>
        <taxon>Panagrolaimidae</taxon>
        <taxon>Panagrolaimus</taxon>
    </lineage>
</organism>
<feature type="region of interest" description="Disordered" evidence="1">
    <location>
        <begin position="134"/>
        <end position="234"/>
    </location>
</feature>